<proteinExistence type="inferred from homology"/>
<dbReference type="InterPro" id="IPR030374">
    <property type="entry name" value="PABS"/>
</dbReference>
<evidence type="ECO:0000256" key="1">
    <source>
        <dbReference type="ARBA" id="ARBA00007867"/>
    </source>
</evidence>
<dbReference type="Gene3D" id="3.40.50.150">
    <property type="entry name" value="Vaccinia Virus protein VP39"/>
    <property type="match status" value="1"/>
</dbReference>
<dbReference type="RefSeq" id="WP_064583469.1">
    <property type="nucleotide sequence ID" value="NZ_CP015878.1"/>
</dbReference>
<organism evidence="6 7">
    <name type="scientific">Pseudomonas citronellolis</name>
    <dbReference type="NCBI Taxonomy" id="53408"/>
    <lineage>
        <taxon>Bacteria</taxon>
        <taxon>Pseudomonadati</taxon>
        <taxon>Pseudomonadota</taxon>
        <taxon>Gammaproteobacteria</taxon>
        <taxon>Pseudomonadales</taxon>
        <taxon>Pseudomonadaceae</taxon>
        <taxon>Pseudomonas</taxon>
    </lineage>
</organism>
<dbReference type="AlphaFoldDB" id="A0A1A9KE02"/>
<dbReference type="Proteomes" id="UP000077748">
    <property type="component" value="Chromosome"/>
</dbReference>
<keyword evidence="2 4" id="KW-0808">Transferase</keyword>
<reference evidence="6 7" key="1">
    <citation type="submission" date="2016-05" db="EMBL/GenBank/DDBJ databases">
        <title>Genome Sequence of Pseudomonas citronellolis Strain SJTE-3, an Estrogens and Persistent Organic Pollutants degradation strain.</title>
        <authorList>
            <person name="Liang R."/>
        </authorList>
    </citation>
    <scope>NUCLEOTIDE SEQUENCE [LARGE SCALE GENOMIC DNA]</scope>
    <source>
        <strain evidence="6 7">SJTE-3</strain>
    </source>
</reference>
<dbReference type="GO" id="GO:0006596">
    <property type="term" value="P:polyamine biosynthetic process"/>
    <property type="evidence" value="ECO:0007669"/>
    <property type="project" value="UniProtKB-UniRule"/>
</dbReference>
<evidence type="ECO:0000259" key="5">
    <source>
        <dbReference type="PROSITE" id="PS51006"/>
    </source>
</evidence>
<sequence length="83" mass="9121">MENFADWGFFHTAVPTYVGGSMCFGWGSNSPRARATDLATLRQRLHDSGLATRYYNTEVHQAAFALPQYMRALVDAGMSGADS</sequence>
<accession>A0A1A9KE02</accession>
<dbReference type="GO" id="GO:0016740">
    <property type="term" value="F:transferase activity"/>
    <property type="evidence" value="ECO:0007669"/>
    <property type="project" value="UniProtKB-UniRule"/>
</dbReference>
<evidence type="ECO:0000313" key="7">
    <source>
        <dbReference type="Proteomes" id="UP000077748"/>
    </source>
</evidence>
<comment type="caution">
    <text evidence="4">Lacks conserved residue(s) required for the propagation of feature annotation.</text>
</comment>
<evidence type="ECO:0000256" key="4">
    <source>
        <dbReference type="PROSITE-ProRule" id="PRU00354"/>
    </source>
</evidence>
<dbReference type="EMBL" id="CP015878">
    <property type="protein sequence ID" value="ANI15755.1"/>
    <property type="molecule type" value="Genomic_DNA"/>
</dbReference>
<evidence type="ECO:0000256" key="3">
    <source>
        <dbReference type="ARBA" id="ARBA00023115"/>
    </source>
</evidence>
<dbReference type="SUPFAM" id="SSF53335">
    <property type="entry name" value="S-adenosyl-L-methionine-dependent methyltransferases"/>
    <property type="match status" value="1"/>
</dbReference>
<dbReference type="PROSITE" id="PS51006">
    <property type="entry name" value="PABS_2"/>
    <property type="match status" value="1"/>
</dbReference>
<protein>
    <recommendedName>
        <fullName evidence="5">PABS domain-containing protein</fullName>
    </recommendedName>
</protein>
<name>A0A1A9KE02_9PSED</name>
<evidence type="ECO:0000313" key="6">
    <source>
        <dbReference type="EMBL" id="ANI15755.1"/>
    </source>
</evidence>
<keyword evidence="3 4" id="KW-0620">Polyamine biosynthesis</keyword>
<feature type="domain" description="PABS" evidence="5">
    <location>
        <begin position="1"/>
        <end position="29"/>
    </location>
</feature>
<gene>
    <name evidence="6" type="ORF">A9C11_18025</name>
</gene>
<evidence type="ECO:0000256" key="2">
    <source>
        <dbReference type="ARBA" id="ARBA00022679"/>
    </source>
</evidence>
<comment type="similarity">
    <text evidence="1">Belongs to the spermidine/spermine synthase family.</text>
</comment>
<dbReference type="InterPro" id="IPR029063">
    <property type="entry name" value="SAM-dependent_MTases_sf"/>
</dbReference>